<evidence type="ECO:0000256" key="2">
    <source>
        <dbReference type="ARBA" id="ARBA00023067"/>
    </source>
</evidence>
<keyword evidence="3" id="KW-0238">DNA-binding</keyword>
<comment type="caution">
    <text evidence="5">The sequence shown here is derived from an EMBL/GenBank/DDBJ whole genome shotgun (WGS) entry which is preliminary data.</text>
</comment>
<name>A0A0K8MGT0_9PROT</name>
<dbReference type="GO" id="GO:0030527">
    <property type="term" value="F:structural constituent of chromatin"/>
    <property type="evidence" value="ECO:0007669"/>
    <property type="project" value="InterPro"/>
</dbReference>
<dbReference type="Gene3D" id="4.10.520.10">
    <property type="entry name" value="IHF-like DNA-binding proteins"/>
    <property type="match status" value="1"/>
</dbReference>
<dbReference type="AlphaFoldDB" id="A0A0K8MGT0"/>
<gene>
    <name evidence="5" type="primary">ihfB_5</name>
    <name evidence="5" type="ORF">Cva_01754</name>
</gene>
<keyword evidence="2" id="KW-0226">DNA condensation</keyword>
<dbReference type="STRING" id="1629334.Cva_01754"/>
<dbReference type="InterPro" id="IPR010992">
    <property type="entry name" value="IHF-like_DNA-bd_dom_sf"/>
</dbReference>
<proteinExistence type="inferred from homology"/>
<dbReference type="OrthoDB" id="9804203at2"/>
<dbReference type="CDD" id="cd13836">
    <property type="entry name" value="IHF_B"/>
    <property type="match status" value="1"/>
</dbReference>
<accession>A0A0K8MGT0</accession>
<sequence>MTRADLVYHVKEWSFKITPAQAEQIVNTILEAIVETVKRGDGVNIRNFGRFVPERQKAHVATDPHTGEKVSVPEKTVMCFLVGKELDEILNGKDPGRRTTDPYW</sequence>
<dbReference type="SMART" id="SM00411">
    <property type="entry name" value="BHL"/>
    <property type="match status" value="1"/>
</dbReference>
<dbReference type="GO" id="GO:0003677">
    <property type="term" value="F:DNA binding"/>
    <property type="evidence" value="ECO:0007669"/>
    <property type="project" value="UniProtKB-KW"/>
</dbReference>
<protein>
    <submittedName>
        <fullName evidence="5">Integration host factor subunit beta</fullName>
    </submittedName>
</protein>
<evidence type="ECO:0000256" key="3">
    <source>
        <dbReference type="ARBA" id="ARBA00023125"/>
    </source>
</evidence>
<reference evidence="5 6" key="1">
    <citation type="submission" date="2015-03" db="EMBL/GenBank/DDBJ databases">
        <title>Caedibacter varicaedens, whole genome shotgun sequence.</title>
        <authorList>
            <person name="Suzuki H."/>
            <person name="Dapper A.L."/>
            <person name="Gibson A.K."/>
            <person name="Jackson C."/>
            <person name="Lee H."/>
            <person name="Pejaver V.R."/>
            <person name="Doak T."/>
            <person name="Lynch M."/>
        </authorList>
    </citation>
    <scope>NUCLEOTIDE SEQUENCE [LARGE SCALE GENOMIC DNA]</scope>
</reference>
<evidence type="ECO:0000256" key="4">
    <source>
        <dbReference type="RuleBase" id="RU003939"/>
    </source>
</evidence>
<dbReference type="PANTHER" id="PTHR33175:SF3">
    <property type="entry name" value="DNA-BINDING PROTEIN HU-BETA"/>
    <property type="match status" value="1"/>
</dbReference>
<dbReference type="GO" id="GO:0005829">
    <property type="term" value="C:cytosol"/>
    <property type="evidence" value="ECO:0007669"/>
    <property type="project" value="TreeGrafter"/>
</dbReference>
<dbReference type="Proteomes" id="UP000036771">
    <property type="component" value="Unassembled WGS sequence"/>
</dbReference>
<comment type="similarity">
    <text evidence="1 4">Belongs to the bacterial histone-like protein family.</text>
</comment>
<dbReference type="SUPFAM" id="SSF47729">
    <property type="entry name" value="IHF-like DNA-binding proteins"/>
    <property type="match status" value="1"/>
</dbReference>
<dbReference type="GO" id="GO:0030261">
    <property type="term" value="P:chromosome condensation"/>
    <property type="evidence" value="ECO:0007669"/>
    <property type="project" value="UniProtKB-KW"/>
</dbReference>
<dbReference type="InterPro" id="IPR000119">
    <property type="entry name" value="Hist_DNA-bd"/>
</dbReference>
<dbReference type="Pfam" id="PF00216">
    <property type="entry name" value="Bac_DNA_binding"/>
    <property type="match status" value="1"/>
</dbReference>
<evidence type="ECO:0000313" key="5">
    <source>
        <dbReference type="EMBL" id="GAO99079.1"/>
    </source>
</evidence>
<evidence type="ECO:0000313" key="6">
    <source>
        <dbReference type="Proteomes" id="UP000036771"/>
    </source>
</evidence>
<keyword evidence="6" id="KW-1185">Reference proteome</keyword>
<dbReference type="PANTHER" id="PTHR33175">
    <property type="entry name" value="DNA-BINDING PROTEIN HU"/>
    <property type="match status" value="1"/>
</dbReference>
<organism evidence="5 6">
    <name type="scientific">Caedimonas varicaedens</name>
    <dbReference type="NCBI Taxonomy" id="1629334"/>
    <lineage>
        <taxon>Bacteria</taxon>
        <taxon>Pseudomonadati</taxon>
        <taxon>Pseudomonadota</taxon>
        <taxon>Alphaproteobacteria</taxon>
        <taxon>Holosporales</taxon>
        <taxon>Caedimonadaceae</taxon>
        <taxon>Caedimonas</taxon>
    </lineage>
</organism>
<dbReference type="EMBL" id="BBVC01000131">
    <property type="protein sequence ID" value="GAO99079.1"/>
    <property type="molecule type" value="Genomic_DNA"/>
</dbReference>
<evidence type="ECO:0000256" key="1">
    <source>
        <dbReference type="ARBA" id="ARBA00010529"/>
    </source>
</evidence>